<name>A0A6S6LZ85_9BACT</name>
<dbReference type="PANTHER" id="PTHR15364">
    <property type="entry name" value="2'-DEOXYNUCLEOSIDE 5'-PHOSPHATE N-HYDROLASE 1"/>
    <property type="match status" value="1"/>
</dbReference>
<dbReference type="AlphaFoldDB" id="A0A6S6LZ85"/>
<sequence>MTEKSPGALPGNGLKVYLASPLGFSPENDHYREKVKKRLNQLHCTVFDPWEQEEVGRRIQEALGIADGVERACAIKEAASFTGQVNADGIRAADLVLAVLDGTEPDSGTVAEVGFAAGIGKKCFGLRTDFRDCGDLPGLPLNLQLLHFIEYSGGGLFRSIAAIKF</sequence>
<dbReference type="InterPro" id="IPR051239">
    <property type="entry name" value="2'-dNMP_N-hydrolase"/>
</dbReference>
<dbReference type="RefSeq" id="WP_185244529.1">
    <property type="nucleotide sequence ID" value="NZ_AP023213.1"/>
</dbReference>
<keyword evidence="2" id="KW-1185">Reference proteome</keyword>
<dbReference type="EMBL" id="AP023213">
    <property type="protein sequence ID" value="BCG46290.1"/>
    <property type="molecule type" value="Genomic_DNA"/>
</dbReference>
<dbReference type="Gene3D" id="3.40.50.450">
    <property type="match status" value="1"/>
</dbReference>
<gene>
    <name evidence="1" type="ORF">GEOBRER4_n1080</name>
</gene>
<dbReference type="Proteomes" id="UP000515472">
    <property type="component" value="Chromosome"/>
</dbReference>
<evidence type="ECO:0000313" key="1">
    <source>
        <dbReference type="EMBL" id="BCG46290.1"/>
    </source>
</evidence>
<dbReference type="GO" id="GO:0009159">
    <property type="term" value="P:deoxyribonucleoside monophosphate catabolic process"/>
    <property type="evidence" value="ECO:0007669"/>
    <property type="project" value="TreeGrafter"/>
</dbReference>
<accession>A0A6S6LZ85</accession>
<dbReference type="GO" id="GO:0070694">
    <property type="term" value="F:5-hydroxymethyl-dUMP N-hydrolase activity"/>
    <property type="evidence" value="ECO:0007669"/>
    <property type="project" value="TreeGrafter"/>
</dbReference>
<dbReference type="Pfam" id="PF05014">
    <property type="entry name" value="Nuc_deoxyrib_tr"/>
    <property type="match status" value="1"/>
</dbReference>
<dbReference type="SUPFAM" id="SSF52309">
    <property type="entry name" value="N-(deoxy)ribosyltransferase-like"/>
    <property type="match status" value="1"/>
</dbReference>
<dbReference type="PANTHER" id="PTHR15364:SF0">
    <property type="entry name" value="2'-DEOXYNUCLEOSIDE 5'-PHOSPHATE N-HYDROLASE 1"/>
    <property type="match status" value="1"/>
</dbReference>
<dbReference type="KEGG" id="gbn:GEOBRER4_10400"/>
<organism evidence="1 2">
    <name type="scientific">Citrifermentans bremense</name>
    <dbReference type="NCBI Taxonomy" id="60035"/>
    <lineage>
        <taxon>Bacteria</taxon>
        <taxon>Pseudomonadati</taxon>
        <taxon>Thermodesulfobacteriota</taxon>
        <taxon>Desulfuromonadia</taxon>
        <taxon>Geobacterales</taxon>
        <taxon>Geobacteraceae</taxon>
        <taxon>Citrifermentans</taxon>
    </lineage>
</organism>
<protein>
    <submittedName>
        <fullName evidence="1">Uncharacterized protein</fullName>
    </submittedName>
</protein>
<proteinExistence type="predicted"/>
<evidence type="ECO:0000313" key="2">
    <source>
        <dbReference type="Proteomes" id="UP000515472"/>
    </source>
</evidence>
<reference evidence="1 2" key="1">
    <citation type="submission" date="2020-06" db="EMBL/GenBank/DDBJ databases">
        <title>Interaction of electrochemicaly active bacteria, Geobacter bremensis R4 on different carbon anode.</title>
        <authorList>
            <person name="Meng L."/>
            <person name="Yoshida N."/>
        </authorList>
    </citation>
    <scope>NUCLEOTIDE SEQUENCE [LARGE SCALE GENOMIC DNA]</scope>
    <source>
        <strain evidence="1 2">R4</strain>
    </source>
</reference>
<dbReference type="InterPro" id="IPR007710">
    <property type="entry name" value="Nucleoside_deoxyribTrfase"/>
</dbReference>